<evidence type="ECO:0000313" key="4">
    <source>
        <dbReference type="EMBL" id="KAK0723527.1"/>
    </source>
</evidence>
<dbReference type="EMBL" id="JAUIRO010000003">
    <property type="protein sequence ID" value="KAK0723527.1"/>
    <property type="molecule type" value="Genomic_DNA"/>
</dbReference>
<feature type="compositionally biased region" description="Acidic residues" evidence="1">
    <location>
        <begin position="277"/>
        <end position="294"/>
    </location>
</feature>
<dbReference type="RefSeq" id="XP_060299451.1">
    <property type="nucleotide sequence ID" value="XM_060439788.1"/>
</dbReference>
<dbReference type="AlphaFoldDB" id="A0AA40AWY2"/>
<feature type="signal peptide" evidence="2">
    <location>
        <begin position="1"/>
        <end position="19"/>
    </location>
</feature>
<dbReference type="GeneID" id="85323058"/>
<evidence type="ECO:0000259" key="3">
    <source>
        <dbReference type="Pfam" id="PF06985"/>
    </source>
</evidence>
<comment type="caution">
    <text evidence="4">The sequence shown here is derived from an EMBL/GenBank/DDBJ whole genome shotgun (WGS) entry which is preliminary data.</text>
</comment>
<accession>A0AA40AWY2</accession>
<protein>
    <recommendedName>
        <fullName evidence="3">Heterokaryon incompatibility domain-containing protein</fullName>
    </recommendedName>
</protein>
<evidence type="ECO:0000313" key="5">
    <source>
        <dbReference type="Proteomes" id="UP001172101"/>
    </source>
</evidence>
<name>A0AA40AWY2_9PEZI</name>
<dbReference type="Proteomes" id="UP001172101">
    <property type="component" value="Unassembled WGS sequence"/>
</dbReference>
<feature type="domain" description="Heterokaryon incompatibility" evidence="3">
    <location>
        <begin position="226"/>
        <end position="279"/>
    </location>
</feature>
<feature type="chain" id="PRO_5041204565" description="Heterokaryon incompatibility domain-containing protein" evidence="2">
    <location>
        <begin position="20"/>
        <end position="330"/>
    </location>
</feature>
<evidence type="ECO:0000256" key="1">
    <source>
        <dbReference type="SAM" id="MobiDB-lite"/>
    </source>
</evidence>
<organism evidence="4 5">
    <name type="scientific">Lasiosphaeria miniovina</name>
    <dbReference type="NCBI Taxonomy" id="1954250"/>
    <lineage>
        <taxon>Eukaryota</taxon>
        <taxon>Fungi</taxon>
        <taxon>Dikarya</taxon>
        <taxon>Ascomycota</taxon>
        <taxon>Pezizomycotina</taxon>
        <taxon>Sordariomycetes</taxon>
        <taxon>Sordariomycetidae</taxon>
        <taxon>Sordariales</taxon>
        <taxon>Lasiosphaeriaceae</taxon>
        <taxon>Lasiosphaeria</taxon>
    </lineage>
</organism>
<feature type="region of interest" description="Disordered" evidence="1">
    <location>
        <begin position="276"/>
        <end position="312"/>
    </location>
</feature>
<keyword evidence="5" id="KW-1185">Reference proteome</keyword>
<keyword evidence="2" id="KW-0732">Signal</keyword>
<dbReference type="InterPro" id="IPR010730">
    <property type="entry name" value="HET"/>
</dbReference>
<evidence type="ECO:0000256" key="2">
    <source>
        <dbReference type="SAM" id="SignalP"/>
    </source>
</evidence>
<dbReference type="Pfam" id="PF06985">
    <property type="entry name" value="HET"/>
    <property type="match status" value="1"/>
</dbReference>
<reference evidence="4" key="1">
    <citation type="submission" date="2023-06" db="EMBL/GenBank/DDBJ databases">
        <title>Genome-scale phylogeny and comparative genomics of the fungal order Sordariales.</title>
        <authorList>
            <consortium name="Lawrence Berkeley National Laboratory"/>
            <person name="Hensen N."/>
            <person name="Bonometti L."/>
            <person name="Westerberg I."/>
            <person name="Brannstrom I.O."/>
            <person name="Guillou S."/>
            <person name="Cros-Aarteil S."/>
            <person name="Calhoun S."/>
            <person name="Haridas S."/>
            <person name="Kuo A."/>
            <person name="Mondo S."/>
            <person name="Pangilinan J."/>
            <person name="Riley R."/>
            <person name="LaButti K."/>
            <person name="Andreopoulos B."/>
            <person name="Lipzen A."/>
            <person name="Chen C."/>
            <person name="Yanf M."/>
            <person name="Daum C."/>
            <person name="Ng V."/>
            <person name="Clum A."/>
            <person name="Steindorff A."/>
            <person name="Ohm R."/>
            <person name="Martin F."/>
            <person name="Silar P."/>
            <person name="Natvig D."/>
            <person name="Lalanne C."/>
            <person name="Gautier V."/>
            <person name="Ament-velasquez S.L."/>
            <person name="Kruys A."/>
            <person name="Hutchinson M.I."/>
            <person name="Powell A.J."/>
            <person name="Barry K."/>
            <person name="Miller A.N."/>
            <person name="Grigoriev I.V."/>
            <person name="Debuchy R."/>
            <person name="Gladieux P."/>
            <person name="Thoren M.H."/>
            <person name="Johannesson H."/>
        </authorList>
    </citation>
    <scope>NUCLEOTIDE SEQUENCE</scope>
    <source>
        <strain evidence="4">SMH2392-1A</strain>
    </source>
</reference>
<proteinExistence type="predicted"/>
<gene>
    <name evidence="4" type="ORF">B0T26DRAFT_675088</name>
</gene>
<sequence length="330" mass="36006">MFLAKSIMFLGVIGSIAEASSPWTQCGKVDILFTGLPAYHPLVTSQGFDPAVVDAALREDVANIPFLANNPGGNITAVVLMGPEQNMSVLAEQAQGVSWAGTGVGFGVRGGHTPELTVRLENIIELYRERVPRAQLLFDYSPSTGLWAIERHFPLASNCTGSPGKDLAGRLHVQERLRGLFEKKQSRILTLHPSPSPSPDPDPTIECKPKTVDLLNNAEVSYEALEQGAQVQMMNEVYVRATRTVSWLGEAADESDAAMELIRTLRDWVREHADAIWGDDDDDDDNDDNDELPDDGSIQTATDDNDELPDDGSIQTAIDAIEWLGFPLHS</sequence>